<dbReference type="InterPro" id="IPR016169">
    <property type="entry name" value="FAD-bd_PCMH_sub2"/>
</dbReference>
<keyword evidence="3" id="KW-0274">FAD</keyword>
<keyword evidence="2" id="KW-0285">Flavoprotein</keyword>
<dbReference type="PANTHER" id="PTHR42973">
    <property type="entry name" value="BINDING OXIDOREDUCTASE, PUTATIVE (AFU_ORTHOLOGUE AFUA_1G17690)-RELATED"/>
    <property type="match status" value="1"/>
</dbReference>
<evidence type="ECO:0000256" key="2">
    <source>
        <dbReference type="ARBA" id="ARBA00022630"/>
    </source>
</evidence>
<dbReference type="PANTHER" id="PTHR42973:SF13">
    <property type="entry name" value="FAD-BINDING PCMH-TYPE DOMAIN-CONTAINING PROTEIN"/>
    <property type="match status" value="1"/>
</dbReference>
<evidence type="ECO:0000256" key="4">
    <source>
        <dbReference type="ARBA" id="ARBA00023002"/>
    </source>
</evidence>
<evidence type="ECO:0000256" key="1">
    <source>
        <dbReference type="ARBA" id="ARBA00005466"/>
    </source>
</evidence>
<keyword evidence="5" id="KW-0732">Signal</keyword>
<evidence type="ECO:0000259" key="6">
    <source>
        <dbReference type="PROSITE" id="PS51387"/>
    </source>
</evidence>
<dbReference type="InterPro" id="IPR036318">
    <property type="entry name" value="FAD-bd_PCMH-like_sf"/>
</dbReference>
<dbReference type="InterPro" id="IPR050416">
    <property type="entry name" value="FAD-linked_Oxidoreductase"/>
</dbReference>
<evidence type="ECO:0000256" key="3">
    <source>
        <dbReference type="ARBA" id="ARBA00022827"/>
    </source>
</evidence>
<evidence type="ECO:0000256" key="5">
    <source>
        <dbReference type="SAM" id="SignalP"/>
    </source>
</evidence>
<evidence type="ECO:0000313" key="7">
    <source>
        <dbReference type="EMBL" id="KAK0609689.1"/>
    </source>
</evidence>
<dbReference type="Pfam" id="PF01565">
    <property type="entry name" value="FAD_binding_4"/>
    <property type="match status" value="1"/>
</dbReference>
<dbReference type="Gene3D" id="3.40.462.20">
    <property type="match status" value="1"/>
</dbReference>
<dbReference type="EMBL" id="JAULSR010000012">
    <property type="protein sequence ID" value="KAK0609689.1"/>
    <property type="molecule type" value="Genomic_DNA"/>
</dbReference>
<keyword evidence="8" id="KW-1185">Reference proteome</keyword>
<sequence length="491" mass="51965">MARLSAILGAVSLAAGVVDATLTLNAAQQTCEDIRTNITSASDIVYPIQSLAFTDGISHWFTSSTQVPECVFLPGTPQDLSVAIKIIAAAQTPFAVMSGGHASNPGFSSTTGVHISTKRFDQVVLAANNATVEVGTGNVWSSVFSTLEGTGYNVVGGRVPGPAVGGFTLGGGFSWKTNQFGLTCDTVKAYNIVLPNGDITQVTHQSDAELFFALKGGMNRFGIVTSVVLETHAQPEKVYGGFNLYSGLSVNALLNATEYFNRLNTDPKAGIITTLEGGSTGTTALVLFFYDGPSKPDAFKYFDGIIPLSTTVHTQTFSSFVSSIPAELASIANVRGTFHTFSTTGLTPAFLSAIKDQVDAIGVQSALHAGISISYDIEPFTNYGVHATDSAYPHANSPLPLNLYFSWSLASEDEWWYARMRQSVAFLKAVAISEGIYSTAAPLTAYPNYALFSSTANDLYGATNAARLHAVRNRVDPGPNRVMDLAGGFTM</sequence>
<dbReference type="InterPro" id="IPR006094">
    <property type="entry name" value="Oxid_FAD_bind_N"/>
</dbReference>
<comment type="caution">
    <text evidence="7">The sequence shown here is derived from an EMBL/GenBank/DDBJ whole genome shotgun (WGS) entry which is preliminary data.</text>
</comment>
<dbReference type="Proteomes" id="UP001174934">
    <property type="component" value="Unassembled WGS sequence"/>
</dbReference>
<dbReference type="PROSITE" id="PS51387">
    <property type="entry name" value="FAD_PCMH"/>
    <property type="match status" value="1"/>
</dbReference>
<evidence type="ECO:0000313" key="8">
    <source>
        <dbReference type="Proteomes" id="UP001174934"/>
    </source>
</evidence>
<dbReference type="Gene3D" id="3.30.465.10">
    <property type="match status" value="1"/>
</dbReference>
<proteinExistence type="inferred from homology"/>
<protein>
    <recommendedName>
        <fullName evidence="6">FAD-binding PCMH-type domain-containing protein</fullName>
    </recommendedName>
</protein>
<accession>A0AA39U2E4</accession>
<dbReference type="GO" id="GO:0071949">
    <property type="term" value="F:FAD binding"/>
    <property type="evidence" value="ECO:0007669"/>
    <property type="project" value="InterPro"/>
</dbReference>
<comment type="similarity">
    <text evidence="1">Belongs to the oxygen-dependent FAD-linked oxidoreductase family.</text>
</comment>
<dbReference type="AlphaFoldDB" id="A0AA39U2E4"/>
<reference evidence="7" key="1">
    <citation type="submission" date="2023-06" db="EMBL/GenBank/DDBJ databases">
        <title>Genome-scale phylogeny and comparative genomics of the fungal order Sordariales.</title>
        <authorList>
            <consortium name="Lawrence Berkeley National Laboratory"/>
            <person name="Hensen N."/>
            <person name="Bonometti L."/>
            <person name="Westerberg I."/>
            <person name="Brannstrom I.O."/>
            <person name="Guillou S."/>
            <person name="Cros-Aarteil S."/>
            <person name="Calhoun S."/>
            <person name="Haridas S."/>
            <person name="Kuo A."/>
            <person name="Mondo S."/>
            <person name="Pangilinan J."/>
            <person name="Riley R."/>
            <person name="LaButti K."/>
            <person name="Andreopoulos B."/>
            <person name="Lipzen A."/>
            <person name="Chen C."/>
            <person name="Yanf M."/>
            <person name="Daum C."/>
            <person name="Ng V."/>
            <person name="Clum A."/>
            <person name="Steindorff A."/>
            <person name="Ohm R."/>
            <person name="Martin F."/>
            <person name="Silar P."/>
            <person name="Natvig D."/>
            <person name="Lalanne C."/>
            <person name="Gautier V."/>
            <person name="Ament-velasquez S.L."/>
            <person name="Kruys A."/>
            <person name="Hutchinson M.I."/>
            <person name="Powell A.J."/>
            <person name="Barry K."/>
            <person name="Miller A.N."/>
            <person name="Grigoriev I.V."/>
            <person name="Debuchy R."/>
            <person name="Gladieux P."/>
            <person name="Thoren M.H."/>
            <person name="Johannesson H."/>
        </authorList>
    </citation>
    <scope>NUCLEOTIDE SEQUENCE</scope>
    <source>
        <strain evidence="7">SMH3391-2</strain>
    </source>
</reference>
<organism evidence="7 8">
    <name type="scientific">Bombardia bombarda</name>
    <dbReference type="NCBI Taxonomy" id="252184"/>
    <lineage>
        <taxon>Eukaryota</taxon>
        <taxon>Fungi</taxon>
        <taxon>Dikarya</taxon>
        <taxon>Ascomycota</taxon>
        <taxon>Pezizomycotina</taxon>
        <taxon>Sordariomycetes</taxon>
        <taxon>Sordariomycetidae</taxon>
        <taxon>Sordariales</taxon>
        <taxon>Lasiosphaeriaceae</taxon>
        <taxon>Bombardia</taxon>
    </lineage>
</organism>
<name>A0AA39U2E4_9PEZI</name>
<feature type="domain" description="FAD-binding PCMH-type" evidence="6">
    <location>
        <begin position="64"/>
        <end position="234"/>
    </location>
</feature>
<gene>
    <name evidence="7" type="ORF">B0T17DRAFT_621491</name>
</gene>
<dbReference type="InterPro" id="IPR016166">
    <property type="entry name" value="FAD-bd_PCMH"/>
</dbReference>
<dbReference type="SUPFAM" id="SSF56176">
    <property type="entry name" value="FAD-binding/transporter-associated domain-like"/>
    <property type="match status" value="1"/>
</dbReference>
<feature type="signal peptide" evidence="5">
    <location>
        <begin position="1"/>
        <end position="20"/>
    </location>
</feature>
<feature type="chain" id="PRO_5041389682" description="FAD-binding PCMH-type domain-containing protein" evidence="5">
    <location>
        <begin position="21"/>
        <end position="491"/>
    </location>
</feature>
<dbReference type="GO" id="GO:0016491">
    <property type="term" value="F:oxidoreductase activity"/>
    <property type="evidence" value="ECO:0007669"/>
    <property type="project" value="UniProtKB-KW"/>
</dbReference>
<keyword evidence="4" id="KW-0560">Oxidoreductase</keyword>